<dbReference type="Gene3D" id="2.30.180.10">
    <property type="entry name" value="FAS1 domain"/>
    <property type="match status" value="1"/>
</dbReference>
<feature type="domain" description="FAS1" evidence="4">
    <location>
        <begin position="82"/>
        <end position="214"/>
    </location>
</feature>
<keyword evidence="1 3" id="KW-0732">Signal</keyword>
<evidence type="ECO:0000313" key="6">
    <source>
        <dbReference type="Proteomes" id="UP001152755"/>
    </source>
</evidence>
<name>A0A9X4M3K7_9ACTN</name>
<dbReference type="AlphaFoldDB" id="A0A9X4M3K7"/>
<dbReference type="GO" id="GO:0030198">
    <property type="term" value="P:extracellular matrix organization"/>
    <property type="evidence" value="ECO:0007669"/>
    <property type="project" value="TreeGrafter"/>
</dbReference>
<feature type="signal peptide" evidence="3">
    <location>
        <begin position="1"/>
        <end position="26"/>
    </location>
</feature>
<dbReference type="GO" id="GO:0007155">
    <property type="term" value="P:cell adhesion"/>
    <property type="evidence" value="ECO:0007669"/>
    <property type="project" value="TreeGrafter"/>
</dbReference>
<dbReference type="GO" id="GO:0050839">
    <property type="term" value="F:cell adhesion molecule binding"/>
    <property type="evidence" value="ECO:0007669"/>
    <property type="project" value="TreeGrafter"/>
</dbReference>
<dbReference type="RefSeq" id="WP_415915932.1">
    <property type="nucleotide sequence ID" value="NZ_JANRHA010000002.1"/>
</dbReference>
<evidence type="ECO:0000313" key="5">
    <source>
        <dbReference type="EMBL" id="MDG3013786.1"/>
    </source>
</evidence>
<organism evidence="5 6">
    <name type="scientific">Speluncibacter jeojiensis</name>
    <dbReference type="NCBI Taxonomy" id="2710754"/>
    <lineage>
        <taxon>Bacteria</taxon>
        <taxon>Bacillati</taxon>
        <taxon>Actinomycetota</taxon>
        <taxon>Actinomycetes</taxon>
        <taxon>Mycobacteriales</taxon>
        <taxon>Speluncibacteraceae</taxon>
        <taxon>Speluncibacter</taxon>
    </lineage>
</organism>
<dbReference type="Pfam" id="PF02469">
    <property type="entry name" value="Fasciclin"/>
    <property type="match status" value="1"/>
</dbReference>
<dbReference type="InterPro" id="IPR036378">
    <property type="entry name" value="FAS1_dom_sf"/>
</dbReference>
<evidence type="ECO:0000256" key="3">
    <source>
        <dbReference type="SAM" id="SignalP"/>
    </source>
</evidence>
<proteinExistence type="predicted"/>
<reference evidence="5" key="1">
    <citation type="submission" date="2022-08" db="EMBL/GenBank/DDBJ databases">
        <title>Genome analysis of Corynebacteriales strain.</title>
        <authorList>
            <person name="Lee S.D."/>
        </authorList>
    </citation>
    <scope>NUCLEOTIDE SEQUENCE</scope>
    <source>
        <strain evidence="5">D3-21</strain>
    </source>
</reference>
<dbReference type="PROSITE" id="PS50213">
    <property type="entry name" value="FAS1"/>
    <property type="match status" value="1"/>
</dbReference>
<feature type="chain" id="PRO_5040903944" evidence="3">
    <location>
        <begin position="27"/>
        <end position="219"/>
    </location>
</feature>
<feature type="region of interest" description="Disordered" evidence="2">
    <location>
        <begin position="28"/>
        <end position="51"/>
    </location>
</feature>
<dbReference type="GO" id="GO:0031012">
    <property type="term" value="C:extracellular matrix"/>
    <property type="evidence" value="ECO:0007669"/>
    <property type="project" value="TreeGrafter"/>
</dbReference>
<comment type="caution">
    <text evidence="5">The sequence shown here is derived from an EMBL/GenBank/DDBJ whole genome shotgun (WGS) entry which is preliminary data.</text>
</comment>
<dbReference type="InterPro" id="IPR050904">
    <property type="entry name" value="Adhesion/Biosynth-related"/>
</dbReference>
<evidence type="ECO:0000259" key="4">
    <source>
        <dbReference type="PROSITE" id="PS50213"/>
    </source>
</evidence>
<protein>
    <submittedName>
        <fullName evidence="5">Fasciclin domain-containing protein</fullName>
    </submittedName>
</protein>
<dbReference type="SMART" id="SM00554">
    <property type="entry name" value="FAS1"/>
    <property type="match status" value="1"/>
</dbReference>
<keyword evidence="6" id="KW-1185">Reference proteome</keyword>
<dbReference type="Proteomes" id="UP001152755">
    <property type="component" value="Unassembled WGS sequence"/>
</dbReference>
<evidence type="ECO:0000256" key="1">
    <source>
        <dbReference type="ARBA" id="ARBA00022729"/>
    </source>
</evidence>
<dbReference type="PANTHER" id="PTHR10900:SF77">
    <property type="entry name" value="FI19380P1"/>
    <property type="match status" value="1"/>
</dbReference>
<evidence type="ECO:0000256" key="2">
    <source>
        <dbReference type="SAM" id="MobiDB-lite"/>
    </source>
</evidence>
<dbReference type="GO" id="GO:0005615">
    <property type="term" value="C:extracellular space"/>
    <property type="evidence" value="ECO:0007669"/>
    <property type="project" value="TreeGrafter"/>
</dbReference>
<accession>A0A9X4M3K7</accession>
<gene>
    <name evidence="5" type="ORF">NVS88_04350</name>
</gene>
<dbReference type="EMBL" id="JANRHA010000002">
    <property type="protein sequence ID" value="MDG3013786.1"/>
    <property type="molecule type" value="Genomic_DNA"/>
</dbReference>
<sequence>MKNLQYKAFAAVGLAAVAAVSMSACSSNSSDNSSKAASPTTSMQSPAMSAQMNPAADLVGPGCADYAAKVPTGPGSVTGMSTAPVAVAASNNPLLTTLVSAVSGKLNPQVNLVDTLDGGQFTVFAPVDSAFAKIDPATIDSLKTNADELTKILTYHVVPGQLSPAQIDGTHKTVEGSTVTVTGTGDNMKVDGASVICGGVHTANATVYLVDSVLMPPAQ</sequence>
<dbReference type="SUPFAM" id="SSF82153">
    <property type="entry name" value="FAS1 domain"/>
    <property type="match status" value="1"/>
</dbReference>
<dbReference type="InterPro" id="IPR000782">
    <property type="entry name" value="FAS1_domain"/>
</dbReference>
<dbReference type="PANTHER" id="PTHR10900">
    <property type="entry name" value="PERIOSTIN-RELATED"/>
    <property type="match status" value="1"/>
</dbReference>
<feature type="compositionally biased region" description="Low complexity" evidence="2">
    <location>
        <begin position="28"/>
        <end position="38"/>
    </location>
</feature>
<dbReference type="FunFam" id="2.30.180.10:FF:000019">
    <property type="entry name" value="Cell surface lipoprotein"/>
    <property type="match status" value="1"/>
</dbReference>
<feature type="compositionally biased region" description="Polar residues" evidence="2">
    <location>
        <begin position="39"/>
        <end position="51"/>
    </location>
</feature>
<dbReference type="PROSITE" id="PS51257">
    <property type="entry name" value="PROKAR_LIPOPROTEIN"/>
    <property type="match status" value="1"/>
</dbReference>